<evidence type="ECO:0000313" key="2">
    <source>
        <dbReference type="EMBL" id="KFO33535.1"/>
    </source>
</evidence>
<evidence type="ECO:0000256" key="1">
    <source>
        <dbReference type="SAM" id="MobiDB-lite"/>
    </source>
</evidence>
<dbReference type="AlphaFoldDB" id="A0A091DTC5"/>
<proteinExistence type="predicted"/>
<dbReference type="EMBL" id="KN122083">
    <property type="protein sequence ID" value="KFO33535.1"/>
    <property type="molecule type" value="Genomic_DNA"/>
</dbReference>
<gene>
    <name evidence="2" type="ORF">H920_05072</name>
</gene>
<keyword evidence="3" id="KW-1185">Reference proteome</keyword>
<dbReference type="Proteomes" id="UP000028990">
    <property type="component" value="Unassembled WGS sequence"/>
</dbReference>
<feature type="region of interest" description="Disordered" evidence="1">
    <location>
        <begin position="20"/>
        <end position="49"/>
    </location>
</feature>
<organism evidence="2 3">
    <name type="scientific">Fukomys damarensis</name>
    <name type="common">Damaraland mole rat</name>
    <name type="synonym">Cryptomys damarensis</name>
    <dbReference type="NCBI Taxonomy" id="885580"/>
    <lineage>
        <taxon>Eukaryota</taxon>
        <taxon>Metazoa</taxon>
        <taxon>Chordata</taxon>
        <taxon>Craniata</taxon>
        <taxon>Vertebrata</taxon>
        <taxon>Euteleostomi</taxon>
        <taxon>Mammalia</taxon>
        <taxon>Eutheria</taxon>
        <taxon>Euarchontoglires</taxon>
        <taxon>Glires</taxon>
        <taxon>Rodentia</taxon>
        <taxon>Hystricomorpha</taxon>
        <taxon>Bathyergidae</taxon>
        <taxon>Fukomys</taxon>
    </lineage>
</organism>
<feature type="compositionally biased region" description="Basic and acidic residues" evidence="1">
    <location>
        <begin position="20"/>
        <end position="40"/>
    </location>
</feature>
<protein>
    <submittedName>
        <fullName evidence="2">Uncharacterized protein</fullName>
    </submittedName>
</protein>
<evidence type="ECO:0000313" key="3">
    <source>
        <dbReference type="Proteomes" id="UP000028990"/>
    </source>
</evidence>
<name>A0A091DTC5_FUKDA</name>
<sequence length="170" mass="18655">MTGNVEEETPRLRILQMRARQEMKSKRCGTEQREKLKVDDPQSSDPITQCQSGAPKTALTKLMEADSQDMFPEPKIVGALAVATGTEASSAWLGPLVAWKFEGAGPNLPPHRKNLLKRVVCNEAQVGHLAKACSAGVLEDRRSLQKEVFQRPGQQCSPIGVFSLEHLPNP</sequence>
<reference evidence="2 3" key="1">
    <citation type="submission" date="2013-11" db="EMBL/GenBank/DDBJ databases">
        <title>The Damaraland mole rat (Fukomys damarensis) genome and evolution of African mole rats.</title>
        <authorList>
            <person name="Gladyshev V.N."/>
            <person name="Fang X."/>
        </authorList>
    </citation>
    <scope>NUCLEOTIDE SEQUENCE [LARGE SCALE GENOMIC DNA]</scope>
    <source>
        <tissue evidence="2">Liver</tissue>
    </source>
</reference>
<accession>A0A091DTC5</accession>